<dbReference type="InterPro" id="IPR028564">
    <property type="entry name" value="MT_TRM10-typ"/>
</dbReference>
<protein>
    <submittedName>
        <fullName evidence="6">Mitochondrial ribonuclease P protein 1-like protein</fullName>
    </submittedName>
</protein>
<evidence type="ECO:0000313" key="7">
    <source>
        <dbReference type="Proteomes" id="UP001219518"/>
    </source>
</evidence>
<dbReference type="GO" id="GO:0097745">
    <property type="term" value="P:mitochondrial tRNA 5'-end processing"/>
    <property type="evidence" value="ECO:0007669"/>
    <property type="project" value="TreeGrafter"/>
</dbReference>
<reference evidence="6" key="2">
    <citation type="journal article" date="2023" name="BMC Genomics">
        <title>Pest status, molecular evolution, and epigenetic factors derived from the genome assembly of Frankliniella fusca, a thysanopteran phytovirus vector.</title>
        <authorList>
            <person name="Catto M.A."/>
            <person name="Labadie P.E."/>
            <person name="Jacobson A.L."/>
            <person name="Kennedy G.G."/>
            <person name="Srinivasan R."/>
            <person name="Hunt B.G."/>
        </authorList>
    </citation>
    <scope>NUCLEOTIDE SEQUENCE</scope>
    <source>
        <strain evidence="6">PL_HMW_Pooled</strain>
    </source>
</reference>
<evidence type="ECO:0000256" key="2">
    <source>
        <dbReference type="ARBA" id="ARBA00022679"/>
    </source>
</evidence>
<keyword evidence="4" id="KW-0732">Signal</keyword>
<evidence type="ECO:0000313" key="6">
    <source>
        <dbReference type="EMBL" id="KAK3908719.1"/>
    </source>
</evidence>
<dbReference type="GO" id="GO:0000049">
    <property type="term" value="F:tRNA binding"/>
    <property type="evidence" value="ECO:0007669"/>
    <property type="project" value="TreeGrafter"/>
</dbReference>
<organism evidence="6 7">
    <name type="scientific">Frankliniella fusca</name>
    <dbReference type="NCBI Taxonomy" id="407009"/>
    <lineage>
        <taxon>Eukaryota</taxon>
        <taxon>Metazoa</taxon>
        <taxon>Ecdysozoa</taxon>
        <taxon>Arthropoda</taxon>
        <taxon>Hexapoda</taxon>
        <taxon>Insecta</taxon>
        <taxon>Pterygota</taxon>
        <taxon>Neoptera</taxon>
        <taxon>Paraneoptera</taxon>
        <taxon>Thysanoptera</taxon>
        <taxon>Terebrantia</taxon>
        <taxon>Thripoidea</taxon>
        <taxon>Thripidae</taxon>
        <taxon>Frankliniella</taxon>
    </lineage>
</organism>
<name>A0AAE1L7K1_9NEOP</name>
<feature type="chain" id="PRO_5042224230" evidence="4">
    <location>
        <begin position="22"/>
        <end position="339"/>
    </location>
</feature>
<dbReference type="InterPro" id="IPR038459">
    <property type="entry name" value="MT_TRM10-typ_sf"/>
</dbReference>
<evidence type="ECO:0000256" key="3">
    <source>
        <dbReference type="ARBA" id="ARBA00022691"/>
    </source>
</evidence>
<feature type="signal peptide" evidence="4">
    <location>
        <begin position="1"/>
        <end position="21"/>
    </location>
</feature>
<evidence type="ECO:0000256" key="4">
    <source>
        <dbReference type="SAM" id="SignalP"/>
    </source>
</evidence>
<dbReference type="EMBL" id="JAHWGI010000070">
    <property type="protein sequence ID" value="KAK3908719.1"/>
    <property type="molecule type" value="Genomic_DNA"/>
</dbReference>
<dbReference type="GO" id="GO:0008168">
    <property type="term" value="F:methyltransferase activity"/>
    <property type="evidence" value="ECO:0007669"/>
    <property type="project" value="UniProtKB-KW"/>
</dbReference>
<sequence length="339" mass="39538">MIFVSTCLLVIMLSSIFRMFSNFGSKSHSLPNKSIKLVKNGKHGSPYSITEEQKQFITNGDPEISHQFEKLLMILLLKHERGDALPKSITVNEMFGLLSLNQDEVEERLQLYLKRENRIRPKPMTDTPQGTYDGAQRNSIFLPILETSQSSFNNINLEKGRLFGQNVVLDCSYDSYMNVAQLRETAKYLNSCVHINGKNRRPFGLNFCNVERNSKMMHYFKLENGAMEFLPINVYQCSYLDLFYKEDVVYVTPHANQKLEYHPDDVYVIGALSGIEEKLSLKKARFEGIRCAKLPLSFRQMKRHKYIPTVWEMFQQLLMEKNINKISMPEVPYKKHRYF</sequence>
<reference evidence="6" key="1">
    <citation type="submission" date="2021-07" db="EMBL/GenBank/DDBJ databases">
        <authorList>
            <person name="Catto M.A."/>
            <person name="Jacobson A."/>
            <person name="Kennedy G."/>
            <person name="Labadie P."/>
            <person name="Hunt B.G."/>
            <person name="Srinivasan R."/>
        </authorList>
    </citation>
    <scope>NUCLEOTIDE SEQUENCE</scope>
    <source>
        <strain evidence="6">PL_HMW_Pooled</strain>
        <tissue evidence="6">Head</tissue>
    </source>
</reference>
<dbReference type="Gene3D" id="3.40.1280.30">
    <property type="match status" value="1"/>
</dbReference>
<keyword evidence="3" id="KW-0949">S-adenosyl-L-methionine</keyword>
<accession>A0AAE1L7K1</accession>
<keyword evidence="7" id="KW-1185">Reference proteome</keyword>
<proteinExistence type="predicted"/>
<dbReference type="PROSITE" id="PS51675">
    <property type="entry name" value="SAM_MT_TRM10"/>
    <property type="match status" value="1"/>
</dbReference>
<dbReference type="GO" id="GO:0005739">
    <property type="term" value="C:mitochondrion"/>
    <property type="evidence" value="ECO:0007669"/>
    <property type="project" value="TreeGrafter"/>
</dbReference>
<keyword evidence="1" id="KW-0489">Methyltransferase</keyword>
<comment type="caution">
    <text evidence="6">The sequence shown here is derived from an EMBL/GenBank/DDBJ whole genome shotgun (WGS) entry which is preliminary data.</text>
</comment>
<dbReference type="GO" id="GO:0005654">
    <property type="term" value="C:nucleoplasm"/>
    <property type="evidence" value="ECO:0007669"/>
    <property type="project" value="TreeGrafter"/>
</dbReference>
<dbReference type="GO" id="GO:0070131">
    <property type="term" value="P:positive regulation of mitochondrial translation"/>
    <property type="evidence" value="ECO:0007669"/>
    <property type="project" value="TreeGrafter"/>
</dbReference>
<dbReference type="InterPro" id="IPR007356">
    <property type="entry name" value="tRNA_m1G_MeTrfase_euk"/>
</dbReference>
<evidence type="ECO:0000256" key="1">
    <source>
        <dbReference type="ARBA" id="ARBA00022603"/>
    </source>
</evidence>
<dbReference type="PANTHER" id="PTHR13563:SF5">
    <property type="entry name" value="TRNA METHYLTRANSFERASE 10 HOMOLOG C"/>
    <property type="match status" value="1"/>
</dbReference>
<dbReference type="Proteomes" id="UP001219518">
    <property type="component" value="Unassembled WGS sequence"/>
</dbReference>
<evidence type="ECO:0000259" key="5">
    <source>
        <dbReference type="PROSITE" id="PS51675"/>
    </source>
</evidence>
<gene>
    <name evidence="6" type="ORF">KUF71_000603</name>
</gene>
<dbReference type="GO" id="GO:0032259">
    <property type="term" value="P:methylation"/>
    <property type="evidence" value="ECO:0007669"/>
    <property type="project" value="UniProtKB-KW"/>
</dbReference>
<keyword evidence="2" id="KW-0808">Transferase</keyword>
<dbReference type="AlphaFoldDB" id="A0AAE1L7K1"/>
<dbReference type="PANTHER" id="PTHR13563">
    <property type="entry name" value="TRNA (GUANINE-9-) METHYLTRANSFERASE"/>
    <property type="match status" value="1"/>
</dbReference>
<feature type="domain" description="SAM-dependent MTase TRM10-type" evidence="5">
    <location>
        <begin position="153"/>
        <end position="338"/>
    </location>
</feature>